<dbReference type="PANTHER" id="PTHR13887:SF55">
    <property type="entry name" value="SLR0313 PROTEIN"/>
    <property type="match status" value="1"/>
</dbReference>
<dbReference type="InterPro" id="IPR036249">
    <property type="entry name" value="Thioredoxin-like_sf"/>
</dbReference>
<keyword evidence="4" id="KW-1185">Reference proteome</keyword>
<accession>A0A1G7XBD9</accession>
<dbReference type="OrthoDB" id="117402at2"/>
<dbReference type="RefSeq" id="WP_093088253.1">
    <property type="nucleotide sequence ID" value="NZ_FNBE01000015.1"/>
</dbReference>
<dbReference type="Gene3D" id="3.40.30.10">
    <property type="entry name" value="Glutaredoxin"/>
    <property type="match status" value="1"/>
</dbReference>
<dbReference type="Proteomes" id="UP000198967">
    <property type="component" value="Unassembled WGS sequence"/>
</dbReference>
<comment type="similarity">
    <text evidence="1">Belongs to the thioredoxin family. DsbA subfamily.</text>
</comment>
<dbReference type="PROSITE" id="PS51352">
    <property type="entry name" value="THIOREDOXIN_2"/>
    <property type="match status" value="1"/>
</dbReference>
<dbReference type="STRING" id="366584.SAMN05216377_115143"/>
<proteinExistence type="inferred from homology"/>
<dbReference type="PANTHER" id="PTHR13887">
    <property type="entry name" value="GLUTATHIONE S-TRANSFERASE KAPPA"/>
    <property type="match status" value="1"/>
</dbReference>
<evidence type="ECO:0000256" key="1">
    <source>
        <dbReference type="ARBA" id="ARBA00005791"/>
    </source>
</evidence>
<gene>
    <name evidence="3" type="ORF">SAMN05216377_115143</name>
</gene>
<evidence type="ECO:0000259" key="2">
    <source>
        <dbReference type="PROSITE" id="PS51352"/>
    </source>
</evidence>
<dbReference type="EMBL" id="FNBE01000015">
    <property type="protein sequence ID" value="SDG81423.1"/>
    <property type="molecule type" value="Genomic_DNA"/>
</dbReference>
<dbReference type="SUPFAM" id="SSF52833">
    <property type="entry name" value="Thioredoxin-like"/>
    <property type="match status" value="1"/>
</dbReference>
<feature type="domain" description="Thioredoxin" evidence="2">
    <location>
        <begin position="5"/>
        <end position="203"/>
    </location>
</feature>
<dbReference type="InterPro" id="IPR012336">
    <property type="entry name" value="Thioredoxin-like_fold"/>
</dbReference>
<organism evidence="3 4">
    <name type="scientific">Pseudonocardia oroxyli</name>
    <dbReference type="NCBI Taxonomy" id="366584"/>
    <lineage>
        <taxon>Bacteria</taxon>
        <taxon>Bacillati</taxon>
        <taxon>Actinomycetota</taxon>
        <taxon>Actinomycetes</taxon>
        <taxon>Pseudonocardiales</taxon>
        <taxon>Pseudonocardiaceae</taxon>
        <taxon>Pseudonocardia</taxon>
    </lineage>
</organism>
<dbReference type="InterPro" id="IPR013766">
    <property type="entry name" value="Thioredoxin_domain"/>
</dbReference>
<protein>
    <submittedName>
        <fullName evidence="3">Thioredoxin</fullName>
    </submittedName>
</protein>
<name>A0A1G7XBD9_PSEOR</name>
<dbReference type="Pfam" id="PF13462">
    <property type="entry name" value="Thioredoxin_4"/>
    <property type="match status" value="1"/>
</dbReference>
<dbReference type="AlphaFoldDB" id="A0A1G7XBD9"/>
<sequence length="204" mass="22012">MSLNVKILAAALGAALVAVLVVVLVPWGGSTAAHRADSHRLSPGTEATFVEFLDFECSACAAVHPALDQLRAEYGDRIGFVVRYFPIDSHQHAEPAARAVEAAAQQGAFAPMAQRMVETRGEWGGRPEPMDERFRGYAADLGLDLAEYDRVYAAPATLDRIRSDRADGETLGVRGTPSFFLDGERLRPQTVGDLVDAFDAVLAR</sequence>
<evidence type="ECO:0000313" key="3">
    <source>
        <dbReference type="EMBL" id="SDG81423.1"/>
    </source>
</evidence>
<evidence type="ECO:0000313" key="4">
    <source>
        <dbReference type="Proteomes" id="UP000198967"/>
    </source>
</evidence>
<reference evidence="3 4" key="1">
    <citation type="submission" date="2016-10" db="EMBL/GenBank/DDBJ databases">
        <authorList>
            <person name="de Groot N.N."/>
        </authorList>
    </citation>
    <scope>NUCLEOTIDE SEQUENCE [LARGE SCALE GENOMIC DNA]</scope>
    <source>
        <strain evidence="3 4">CGMCC 4.3143</strain>
    </source>
</reference>